<reference evidence="2 3" key="1">
    <citation type="journal article" date="2017" name="Genome Biol. Evol.">
        <title>Phytophthora megakarya and P. palmivora, closely related causal agents of cacao black pod rot, underwent increases in genome sizes and gene numbers by different mechanisms.</title>
        <authorList>
            <person name="Ali S.S."/>
            <person name="Shao J."/>
            <person name="Lary D.J."/>
            <person name="Kronmiller B."/>
            <person name="Shen D."/>
            <person name="Strem M.D."/>
            <person name="Amoako-Attah I."/>
            <person name="Akrofi A.Y."/>
            <person name="Begoude B.A."/>
            <person name="Ten Hoopen G.M."/>
            <person name="Coulibaly K."/>
            <person name="Kebe B.I."/>
            <person name="Melnick R.L."/>
            <person name="Guiltinan M.J."/>
            <person name="Tyler B.M."/>
            <person name="Meinhardt L.W."/>
            <person name="Bailey B.A."/>
        </authorList>
    </citation>
    <scope>NUCLEOTIDE SEQUENCE [LARGE SCALE GENOMIC DNA]</scope>
    <source>
        <strain evidence="3">sbr112.9</strain>
    </source>
</reference>
<proteinExistence type="predicted"/>
<sequence length="138" mass="15544">MENSYLRAVIALSTAGMLIVPVFGLLLRFQPRFVHGLHVSSSKAEVNCYIVGGLYACVFLICSLLLTLKTRDCFRKKPDVVEDDTNKRNQRYGLPFMELESKDFVRAMDAMDRRTAVVPASKKEMELPTKSPDKVDAV</sequence>
<gene>
    <name evidence="2" type="ORF">PHPALM_4778</name>
</gene>
<dbReference type="AlphaFoldDB" id="A0A2P4YIZ8"/>
<comment type="caution">
    <text evidence="2">The sequence shown here is derived from an EMBL/GenBank/DDBJ whole genome shotgun (WGS) entry which is preliminary data.</text>
</comment>
<feature type="transmembrane region" description="Helical" evidence="1">
    <location>
        <begin position="49"/>
        <end position="68"/>
    </location>
</feature>
<dbReference type="OrthoDB" id="106974at2759"/>
<dbReference type="EMBL" id="NCKW01002338">
    <property type="protein sequence ID" value="POM77781.1"/>
    <property type="molecule type" value="Genomic_DNA"/>
</dbReference>
<keyword evidence="1" id="KW-0472">Membrane</keyword>
<evidence type="ECO:0000256" key="1">
    <source>
        <dbReference type="SAM" id="Phobius"/>
    </source>
</evidence>
<organism evidence="2 3">
    <name type="scientific">Phytophthora palmivora</name>
    <dbReference type="NCBI Taxonomy" id="4796"/>
    <lineage>
        <taxon>Eukaryota</taxon>
        <taxon>Sar</taxon>
        <taxon>Stramenopiles</taxon>
        <taxon>Oomycota</taxon>
        <taxon>Peronosporomycetes</taxon>
        <taxon>Peronosporales</taxon>
        <taxon>Peronosporaceae</taxon>
        <taxon>Phytophthora</taxon>
    </lineage>
</organism>
<evidence type="ECO:0000313" key="2">
    <source>
        <dbReference type="EMBL" id="POM77781.1"/>
    </source>
</evidence>
<name>A0A2P4YIZ8_9STRA</name>
<feature type="transmembrane region" description="Helical" evidence="1">
    <location>
        <begin position="9"/>
        <end position="29"/>
    </location>
</feature>
<keyword evidence="3" id="KW-1185">Reference proteome</keyword>
<evidence type="ECO:0000313" key="3">
    <source>
        <dbReference type="Proteomes" id="UP000237271"/>
    </source>
</evidence>
<keyword evidence="1" id="KW-1133">Transmembrane helix</keyword>
<keyword evidence="1" id="KW-0812">Transmembrane</keyword>
<protein>
    <submittedName>
        <fullName evidence="2">Uncharacterized protein</fullName>
    </submittedName>
</protein>
<dbReference type="Proteomes" id="UP000237271">
    <property type="component" value="Unassembled WGS sequence"/>
</dbReference>
<accession>A0A2P4YIZ8</accession>